<name>A0AAX4H4I3_9ASCO</name>
<proteinExistence type="predicted"/>
<dbReference type="RefSeq" id="XP_062875871.1">
    <property type="nucleotide sequence ID" value="XM_063019801.1"/>
</dbReference>
<gene>
    <name evidence="1" type="ORF">PUMCH_000726</name>
</gene>
<dbReference type="Proteomes" id="UP001338582">
    <property type="component" value="Chromosome 1"/>
</dbReference>
<protein>
    <recommendedName>
        <fullName evidence="3">F-box domain-containing protein</fullName>
    </recommendedName>
</protein>
<evidence type="ECO:0000313" key="1">
    <source>
        <dbReference type="EMBL" id="WPK23485.1"/>
    </source>
</evidence>
<evidence type="ECO:0000313" key="2">
    <source>
        <dbReference type="Proteomes" id="UP001338582"/>
    </source>
</evidence>
<reference evidence="1 2" key="1">
    <citation type="submission" date="2023-10" db="EMBL/GenBank/DDBJ databases">
        <title>Draft Genome Sequence of Candida saopaulonensis from a very Premature Infant with Sepsis.</title>
        <authorList>
            <person name="Ning Y."/>
            <person name="Dai R."/>
            <person name="Xiao M."/>
            <person name="Xu Y."/>
            <person name="Yan Q."/>
            <person name="Zhang L."/>
        </authorList>
    </citation>
    <scope>NUCLEOTIDE SEQUENCE [LARGE SCALE GENOMIC DNA]</scope>
    <source>
        <strain evidence="1 2">19XY460</strain>
    </source>
</reference>
<dbReference type="KEGG" id="asau:88171794"/>
<evidence type="ECO:0008006" key="3">
    <source>
        <dbReference type="Google" id="ProtNLM"/>
    </source>
</evidence>
<dbReference type="EMBL" id="CP138894">
    <property type="protein sequence ID" value="WPK23485.1"/>
    <property type="molecule type" value="Genomic_DNA"/>
</dbReference>
<keyword evidence="2" id="KW-1185">Reference proteome</keyword>
<accession>A0AAX4H4I3</accession>
<dbReference type="GeneID" id="88171794"/>
<sequence length="611" mass="69482">MTEIVEYNKYLPSYRSLLSPNARYDYKTHLLVPLTQLEINSIVARFQKIQQASKKKTSFKMKYRSLLTDVLLKALRIYLLTKRPQLPQTLAATRTLWNRCVSFTQFPVEIQALILGYVDDRLAYLNCMCTSRGMYQTVKPYLYRNVLFTSTYRFAQFISCLRLNSSLGLYVVNVDLSTVKSGYTELAEEDPEREDADEAEDSISDLLCKTLAGWRDWKYKNNPLYALHPAPAVPLTKVHSAVSLHSQSELKRLKLSKYFKRKRSHSEVSLAAAAAAANASGGTAAAFNHHMLPASLAGGNSLSHPKINKFLLNYAQSKDVPTGYVIHLINMCPNMESLNLANLTFSTDYRIKPAVLRQYQRYDLMNNYPKDMRHTIDEIGPVQAQNISSPFWAPTIPKSSDLASSASSVFSLSTLTKPMLKYNSLLPPLGPPVAELTYLSKGDKMVFLSDLNLRAINAHHLESILSDEIFARLGRCSYALRDLNMSSMIWVNLKFVRKFLLDILADSLLTSIVDGKERILYNGNSFEISGDEEPHPTMYHNPNELSKLRKLDLSNSGMYKSLGWARKIDLCTYEGQKALYRILNEEVITDFEEYVVRQRIRRGRPGENYFA</sequence>
<dbReference type="AlphaFoldDB" id="A0AAX4H4I3"/>
<organism evidence="1 2">
    <name type="scientific">Australozyma saopauloensis</name>
    <dbReference type="NCBI Taxonomy" id="291208"/>
    <lineage>
        <taxon>Eukaryota</taxon>
        <taxon>Fungi</taxon>
        <taxon>Dikarya</taxon>
        <taxon>Ascomycota</taxon>
        <taxon>Saccharomycotina</taxon>
        <taxon>Pichiomycetes</taxon>
        <taxon>Metschnikowiaceae</taxon>
        <taxon>Australozyma</taxon>
    </lineage>
</organism>